<evidence type="ECO:0000313" key="1">
    <source>
        <dbReference type="EMBL" id="BBD97800.1"/>
    </source>
</evidence>
<proteinExistence type="predicted"/>
<name>A0A494WAP5_9SPHN</name>
<dbReference type="RefSeq" id="WP_066696968.1">
    <property type="nucleotide sequence ID" value="NZ_AP018664.1"/>
</dbReference>
<protein>
    <recommendedName>
        <fullName evidence="3">Lipoprotein</fullName>
    </recommendedName>
</protein>
<dbReference type="Proteomes" id="UP000279959">
    <property type="component" value="Chromosome"/>
</dbReference>
<sequence length="127" mass="13696">MKQAVAIVGLSVLISACSDPCVNTIVSKVNSPDGLHSVILFQRDCGVTTGFSTHISVLVRDEALTESGNAFRADDDHGAARVGEWEGSWASVTWLTNDQLLIRYAQASRIFKQAANVDGVQITYKVD</sequence>
<gene>
    <name evidence="1" type="ORF">SAMIE_1013010</name>
</gene>
<dbReference type="KEGG" id="sami:SAMIE_1013010"/>
<keyword evidence="2" id="KW-1185">Reference proteome</keyword>
<dbReference type="AlphaFoldDB" id="A0A494WAP5"/>
<evidence type="ECO:0008006" key="3">
    <source>
        <dbReference type="Google" id="ProtNLM"/>
    </source>
</evidence>
<accession>A0A494WAP5</accession>
<dbReference type="PROSITE" id="PS51257">
    <property type="entry name" value="PROKAR_LIPOPROTEIN"/>
    <property type="match status" value="1"/>
</dbReference>
<organism evidence="1 2">
    <name type="scientific">Sphingobium amiense</name>
    <dbReference type="NCBI Taxonomy" id="135719"/>
    <lineage>
        <taxon>Bacteria</taxon>
        <taxon>Pseudomonadati</taxon>
        <taxon>Pseudomonadota</taxon>
        <taxon>Alphaproteobacteria</taxon>
        <taxon>Sphingomonadales</taxon>
        <taxon>Sphingomonadaceae</taxon>
        <taxon>Sphingobium</taxon>
    </lineage>
</organism>
<dbReference type="EMBL" id="AP018664">
    <property type="protein sequence ID" value="BBD97800.1"/>
    <property type="molecule type" value="Genomic_DNA"/>
</dbReference>
<reference evidence="1 2" key="1">
    <citation type="submission" date="2018-05" db="EMBL/GenBank/DDBJ databases">
        <title>Complete Genome Sequence of the Nonylphenol-Degrading Bacterium Sphingobium amiense DSM 16289T.</title>
        <authorList>
            <person name="Ootsuka M."/>
            <person name="Nishizawa T."/>
            <person name="Ohta H."/>
        </authorList>
    </citation>
    <scope>NUCLEOTIDE SEQUENCE [LARGE SCALE GENOMIC DNA]</scope>
    <source>
        <strain evidence="1 2">DSM 16289</strain>
    </source>
</reference>
<evidence type="ECO:0000313" key="2">
    <source>
        <dbReference type="Proteomes" id="UP000279959"/>
    </source>
</evidence>